<dbReference type="InterPro" id="IPR000608">
    <property type="entry name" value="UBC"/>
</dbReference>
<evidence type="ECO:0000256" key="11">
    <source>
        <dbReference type="ARBA" id="ARBA00054775"/>
    </source>
</evidence>
<evidence type="ECO:0000256" key="9">
    <source>
        <dbReference type="ARBA" id="ARBA00022989"/>
    </source>
</evidence>
<dbReference type="Pfam" id="PF00179">
    <property type="entry name" value="UQ_con"/>
    <property type="match status" value="1"/>
</dbReference>
<evidence type="ECO:0000256" key="6">
    <source>
        <dbReference type="ARBA" id="ARBA00022786"/>
    </source>
</evidence>
<dbReference type="InterPro" id="IPR016135">
    <property type="entry name" value="UBQ-conjugating_enzyme/RWD"/>
</dbReference>
<evidence type="ECO:0000313" key="15">
    <source>
        <dbReference type="EMBL" id="TNN08195.1"/>
    </source>
</evidence>
<dbReference type="Gene3D" id="3.10.110.10">
    <property type="entry name" value="Ubiquitin Conjugating Enzyme"/>
    <property type="match status" value="1"/>
</dbReference>
<evidence type="ECO:0000256" key="7">
    <source>
        <dbReference type="ARBA" id="ARBA00022824"/>
    </source>
</evidence>
<reference evidence="15 16" key="1">
    <citation type="submission" date="2019-03" db="EMBL/GenBank/DDBJ databases">
        <title>An improved genome assembly of the fluke Schistosoma japonicum.</title>
        <authorList>
            <person name="Hu W."/>
            <person name="Luo F."/>
            <person name="Yin M."/>
            <person name="Mo X."/>
            <person name="Sun C."/>
            <person name="Wu Q."/>
            <person name="Zhu B."/>
            <person name="Xiang M."/>
            <person name="Wang J."/>
            <person name="Wang Y."/>
            <person name="Zhang T."/>
            <person name="Xu B."/>
            <person name="Zheng H."/>
            <person name="Feng Z."/>
        </authorList>
    </citation>
    <scope>NUCLEOTIDE SEQUENCE [LARGE SCALE GENOMIC DNA]</scope>
    <source>
        <strain evidence="15">HuSjv2</strain>
        <tissue evidence="15">Worms</tissue>
    </source>
</reference>
<dbReference type="GO" id="GO:0005524">
    <property type="term" value="F:ATP binding"/>
    <property type="evidence" value="ECO:0007669"/>
    <property type="project" value="UniProtKB-KW"/>
</dbReference>
<evidence type="ECO:0000256" key="10">
    <source>
        <dbReference type="ARBA" id="ARBA00023136"/>
    </source>
</evidence>
<keyword evidence="4" id="KW-0812">Transmembrane</keyword>
<accession>A0A4Z2CVF3</accession>
<dbReference type="EC" id="2.3.2.23" evidence="2"/>
<dbReference type="STRING" id="6182.A0A4Z2CVF3"/>
<evidence type="ECO:0000256" key="12">
    <source>
        <dbReference type="ARBA" id="ARBA00073320"/>
    </source>
</evidence>
<organism evidence="15 16">
    <name type="scientific">Schistosoma japonicum</name>
    <name type="common">Blood fluke</name>
    <dbReference type="NCBI Taxonomy" id="6182"/>
    <lineage>
        <taxon>Eukaryota</taxon>
        <taxon>Metazoa</taxon>
        <taxon>Spiralia</taxon>
        <taxon>Lophotrochozoa</taxon>
        <taxon>Platyhelminthes</taxon>
        <taxon>Trematoda</taxon>
        <taxon>Digenea</taxon>
        <taxon>Strigeidida</taxon>
        <taxon>Schistosomatoidea</taxon>
        <taxon>Schistosomatidae</taxon>
        <taxon>Schistosoma</taxon>
    </lineage>
</organism>
<dbReference type="GO" id="GO:0061631">
    <property type="term" value="F:ubiquitin conjugating enzyme activity"/>
    <property type="evidence" value="ECO:0007669"/>
    <property type="project" value="UniProtKB-EC"/>
</dbReference>
<evidence type="ECO:0000256" key="5">
    <source>
        <dbReference type="ARBA" id="ARBA00022741"/>
    </source>
</evidence>
<feature type="region of interest" description="Disordered" evidence="13">
    <location>
        <begin position="196"/>
        <end position="220"/>
    </location>
</feature>
<dbReference type="InterPro" id="IPR050113">
    <property type="entry name" value="Ub_conjugating_enzyme"/>
</dbReference>
<keyword evidence="8" id="KW-0067">ATP-binding</keyword>
<proteinExistence type="predicted"/>
<feature type="domain" description="UBC core" evidence="14">
    <location>
        <begin position="29"/>
        <end position="179"/>
    </location>
</feature>
<evidence type="ECO:0000256" key="13">
    <source>
        <dbReference type="SAM" id="MobiDB-lite"/>
    </source>
</evidence>
<keyword evidence="6" id="KW-0833">Ubl conjugation pathway</keyword>
<dbReference type="CDD" id="cd23799">
    <property type="entry name" value="UBCc_UBE2J"/>
    <property type="match status" value="1"/>
</dbReference>
<evidence type="ECO:0000313" key="16">
    <source>
        <dbReference type="Proteomes" id="UP000311919"/>
    </source>
</evidence>
<dbReference type="SUPFAM" id="SSF54495">
    <property type="entry name" value="UBC-like"/>
    <property type="match status" value="1"/>
</dbReference>
<dbReference type="AlphaFoldDB" id="A0A4Z2CVF3"/>
<comment type="subcellular location">
    <subcellularLocation>
        <location evidence="1">Endoplasmic reticulum membrane</location>
    </subcellularLocation>
</comment>
<keyword evidence="10" id="KW-0472">Membrane</keyword>
<comment type="function">
    <text evidence="11">Catalyzes the covalent attachment of ubiquitin to other proteins. Seems to function in the selective degradation of misfolded membrane proteins from the endoplasmic reticulum (ERAD). In cooperation with the GATOR2 complex, catalyzes 'Lys-6'-linked ubiquitination of NPRL2.</text>
</comment>
<keyword evidence="7" id="KW-0256">Endoplasmic reticulum</keyword>
<sequence length="246" mass="27586">ILGIGPVNVNVCVTVSLMASTTRPTNCSTALQRLKQDYLRLAKDPVPYVTAEPLPTNLFEWHYVIKGPSDSPYKGGYYHGKLIFPRDFPFRPPSIYMITPNGRFACNTRLCLSISDFHPDTWNPAWSVSSILTGLLSFMLENTCTMGSVVTSVSTKKQLARNSGDFNLKSEIFCELFPGIVKEIRENITAEELHNKLQNSSDQRQSHSDGNTNNSGVNGENRNEWQISNYLSLLYSVYSLSLYNLS</sequence>
<feature type="non-terminal residue" evidence="15">
    <location>
        <position position="1"/>
    </location>
</feature>
<evidence type="ECO:0000256" key="2">
    <source>
        <dbReference type="ARBA" id="ARBA00012486"/>
    </source>
</evidence>
<dbReference type="SMART" id="SM00212">
    <property type="entry name" value="UBCc"/>
    <property type="match status" value="1"/>
</dbReference>
<evidence type="ECO:0000256" key="8">
    <source>
        <dbReference type="ARBA" id="ARBA00022840"/>
    </source>
</evidence>
<keyword evidence="9" id="KW-1133">Transmembrane helix</keyword>
<keyword evidence="16" id="KW-1185">Reference proteome</keyword>
<dbReference type="PROSITE" id="PS50127">
    <property type="entry name" value="UBC_2"/>
    <property type="match status" value="1"/>
</dbReference>
<evidence type="ECO:0000259" key="14">
    <source>
        <dbReference type="PROSITE" id="PS50127"/>
    </source>
</evidence>
<keyword evidence="3" id="KW-0808">Transferase</keyword>
<comment type="caution">
    <text evidence="15">The sequence shown here is derived from an EMBL/GenBank/DDBJ whole genome shotgun (WGS) entry which is preliminary data.</text>
</comment>
<dbReference type="Proteomes" id="UP000311919">
    <property type="component" value="Unassembled WGS sequence"/>
</dbReference>
<dbReference type="OrthoDB" id="1158011at2759"/>
<dbReference type="FunFam" id="3.10.110.10:FF:000023">
    <property type="entry name" value="Ubiquitin-conjugating enzyme E2 J2"/>
    <property type="match status" value="1"/>
</dbReference>
<gene>
    <name evidence="15" type="ORF">EWB00_007218</name>
</gene>
<evidence type="ECO:0000256" key="3">
    <source>
        <dbReference type="ARBA" id="ARBA00022679"/>
    </source>
</evidence>
<protein>
    <recommendedName>
        <fullName evidence="12">Ubiquitin-conjugating enzyme E2 J2</fullName>
        <ecNumber evidence="2">2.3.2.23</ecNumber>
    </recommendedName>
</protein>
<dbReference type="PANTHER" id="PTHR24067">
    <property type="entry name" value="UBIQUITIN-CONJUGATING ENZYME E2"/>
    <property type="match status" value="1"/>
</dbReference>
<evidence type="ECO:0000256" key="4">
    <source>
        <dbReference type="ARBA" id="ARBA00022692"/>
    </source>
</evidence>
<keyword evidence="5" id="KW-0547">Nucleotide-binding</keyword>
<dbReference type="EMBL" id="SKCS01000413">
    <property type="protein sequence ID" value="TNN08195.1"/>
    <property type="molecule type" value="Genomic_DNA"/>
</dbReference>
<name>A0A4Z2CVF3_SCHJA</name>
<dbReference type="GO" id="GO:0005789">
    <property type="term" value="C:endoplasmic reticulum membrane"/>
    <property type="evidence" value="ECO:0007669"/>
    <property type="project" value="UniProtKB-SubCell"/>
</dbReference>
<evidence type="ECO:0000256" key="1">
    <source>
        <dbReference type="ARBA" id="ARBA00004586"/>
    </source>
</evidence>